<dbReference type="EMBL" id="KV907495">
    <property type="protein sequence ID" value="OOF98473.1"/>
    <property type="molecule type" value="Genomic_DNA"/>
</dbReference>
<comment type="similarity">
    <text evidence="3">Belongs to the SQS1 family.</text>
</comment>
<dbReference type="Gene3D" id="3.30.1370.50">
    <property type="entry name" value="R3H-like domain"/>
    <property type="match status" value="1"/>
</dbReference>
<dbReference type="SMART" id="SM00393">
    <property type="entry name" value="R3H"/>
    <property type="match status" value="1"/>
</dbReference>
<feature type="domain" description="R3H" evidence="11">
    <location>
        <begin position="472"/>
        <end position="534"/>
    </location>
</feature>
<feature type="compositionally biased region" description="Low complexity" evidence="9">
    <location>
        <begin position="341"/>
        <end position="356"/>
    </location>
</feature>
<organism evidence="12 13">
    <name type="scientific">Aspergillus carbonarius (strain ITEM 5010)</name>
    <dbReference type="NCBI Taxonomy" id="602072"/>
    <lineage>
        <taxon>Eukaryota</taxon>
        <taxon>Fungi</taxon>
        <taxon>Dikarya</taxon>
        <taxon>Ascomycota</taxon>
        <taxon>Pezizomycotina</taxon>
        <taxon>Eurotiomycetes</taxon>
        <taxon>Eurotiomycetidae</taxon>
        <taxon>Eurotiales</taxon>
        <taxon>Aspergillaceae</taxon>
        <taxon>Aspergillus</taxon>
        <taxon>Aspergillus subgen. Circumdati</taxon>
    </lineage>
</organism>
<dbReference type="Pfam" id="PF01585">
    <property type="entry name" value="G-patch"/>
    <property type="match status" value="1"/>
</dbReference>
<keyword evidence="8" id="KW-0539">Nucleus</keyword>
<dbReference type="PROSITE" id="PS51061">
    <property type="entry name" value="R3H"/>
    <property type="match status" value="1"/>
</dbReference>
<dbReference type="OrthoDB" id="21470at2759"/>
<dbReference type="VEuPathDB" id="FungiDB:ASPCADRAFT_127108"/>
<dbReference type="OMA" id="EMNMEEF"/>
<dbReference type="Pfam" id="PF01424">
    <property type="entry name" value="R3H"/>
    <property type="match status" value="1"/>
</dbReference>
<dbReference type="GO" id="GO:0006397">
    <property type="term" value="P:mRNA processing"/>
    <property type="evidence" value="ECO:0007669"/>
    <property type="project" value="UniProtKB-KW"/>
</dbReference>
<feature type="region of interest" description="Disordered" evidence="9">
    <location>
        <begin position="134"/>
        <end position="161"/>
    </location>
</feature>
<evidence type="ECO:0000256" key="1">
    <source>
        <dbReference type="ARBA" id="ARBA00004123"/>
    </source>
</evidence>
<evidence type="ECO:0000256" key="3">
    <source>
        <dbReference type="ARBA" id="ARBA00010306"/>
    </source>
</evidence>
<proteinExistence type="inferred from homology"/>
<dbReference type="AlphaFoldDB" id="A0A1R3RVH5"/>
<keyword evidence="6" id="KW-0507">mRNA processing</keyword>
<dbReference type="InterPro" id="IPR001374">
    <property type="entry name" value="R3H_dom"/>
</dbReference>
<keyword evidence="13" id="KW-1185">Reference proteome</keyword>
<dbReference type="SUPFAM" id="SSF82708">
    <property type="entry name" value="R3H domain"/>
    <property type="match status" value="1"/>
</dbReference>
<evidence type="ECO:0000256" key="7">
    <source>
        <dbReference type="ARBA" id="ARBA00023187"/>
    </source>
</evidence>
<dbReference type="InterPro" id="IPR034082">
    <property type="entry name" value="R3H_G-patch"/>
</dbReference>
<evidence type="ECO:0000256" key="8">
    <source>
        <dbReference type="ARBA" id="ARBA00023242"/>
    </source>
</evidence>
<evidence type="ECO:0000256" key="4">
    <source>
        <dbReference type="ARBA" id="ARBA00018964"/>
    </source>
</evidence>
<comment type="subcellular location">
    <subcellularLocation>
        <location evidence="2">Cytoplasm</location>
    </subcellularLocation>
    <subcellularLocation>
        <location evidence="1">Nucleus</location>
    </subcellularLocation>
</comment>
<evidence type="ECO:0000256" key="5">
    <source>
        <dbReference type="ARBA" id="ARBA00022490"/>
    </source>
</evidence>
<evidence type="ECO:0000256" key="9">
    <source>
        <dbReference type="SAM" id="MobiDB-lite"/>
    </source>
</evidence>
<dbReference type="GO" id="GO:0003676">
    <property type="term" value="F:nucleic acid binding"/>
    <property type="evidence" value="ECO:0007669"/>
    <property type="project" value="UniProtKB-UniRule"/>
</dbReference>
<protein>
    <recommendedName>
        <fullName evidence="4">Protein SQS1</fullName>
    </recommendedName>
</protein>
<dbReference type="STRING" id="602072.A0A1R3RVH5"/>
<sequence>MTRSTKAKARNKKLRTAADDFLGHHNCQLTMQQEARNTEGRNLWRTGASLRHQTVRFVSAQDPQPDQETEHQFVNTTNLIKPAQLTQTLELQSPSQSMVRSAPEPISEEKDPSLCADSVDHTVSTRDQTISFKSRTSVDSSEDEIVFRGRRNQQDDHKDPSIEIQEQNTATVTSGLRHRRKAEDILSAHHFSKLDTGSSSISREDSTESYPRAKGDSLGYISLRGEKQKQNHRKWKREEDDILADYIENIDDDYLILTSTSYAIGGQGYGFRTSDSVESRTRQDPVASAAANSLAFQQETMFPQRDGLNLEEKHESDQTDIFFPWQTSREEAAEEEATKNQISQADSGSAASSGISDTEDVEKEELDTLHTSEQGLFASATAFADSLEFDPYYGFDVMDFNRPSVKKKPKGENHALNITLSDSELESELVNAWQNDRAKKKARKQKREELRSQGLLGRSGREPDLKTKYTNGIGFEDLKTEIRHFLLSPKNSLALPPMSKQHRKLVHELANALSLSSQSRGKGSSRFPIVHKTSRTPAYTHKTIFQVDRILSKRHSQHGLKSRDMKSSKSSRPRRGRPDASVSYMDGDVVGGSAPEIGAGNKGRAMLEKMGWSTGTPLGATNNKGILLPVAHVVKNSRAGLG</sequence>
<reference evidence="13" key="1">
    <citation type="journal article" date="2017" name="Genome Biol.">
        <title>Comparative genomics reveals high biological diversity and specific adaptations in the industrially and medically important fungal genus Aspergillus.</title>
        <authorList>
            <person name="de Vries R.P."/>
            <person name="Riley R."/>
            <person name="Wiebenga A."/>
            <person name="Aguilar-Osorio G."/>
            <person name="Amillis S."/>
            <person name="Uchima C.A."/>
            <person name="Anderluh G."/>
            <person name="Asadollahi M."/>
            <person name="Askin M."/>
            <person name="Barry K."/>
            <person name="Battaglia E."/>
            <person name="Bayram O."/>
            <person name="Benocci T."/>
            <person name="Braus-Stromeyer S.A."/>
            <person name="Caldana C."/>
            <person name="Canovas D."/>
            <person name="Cerqueira G.C."/>
            <person name="Chen F."/>
            <person name="Chen W."/>
            <person name="Choi C."/>
            <person name="Clum A."/>
            <person name="Dos Santos R.A."/>
            <person name="Damasio A.R."/>
            <person name="Diallinas G."/>
            <person name="Emri T."/>
            <person name="Fekete E."/>
            <person name="Flipphi M."/>
            <person name="Freyberg S."/>
            <person name="Gallo A."/>
            <person name="Gournas C."/>
            <person name="Habgood R."/>
            <person name="Hainaut M."/>
            <person name="Harispe M.L."/>
            <person name="Henrissat B."/>
            <person name="Hilden K.S."/>
            <person name="Hope R."/>
            <person name="Hossain A."/>
            <person name="Karabika E."/>
            <person name="Karaffa L."/>
            <person name="Karanyi Z."/>
            <person name="Krasevec N."/>
            <person name="Kuo A."/>
            <person name="Kusch H."/>
            <person name="LaButti K."/>
            <person name="Lagendijk E.L."/>
            <person name="Lapidus A."/>
            <person name="Levasseur A."/>
            <person name="Lindquist E."/>
            <person name="Lipzen A."/>
            <person name="Logrieco A.F."/>
            <person name="MacCabe A."/>
            <person name="Maekelae M.R."/>
            <person name="Malavazi I."/>
            <person name="Melin P."/>
            <person name="Meyer V."/>
            <person name="Mielnichuk N."/>
            <person name="Miskei M."/>
            <person name="Molnar A.P."/>
            <person name="Mule G."/>
            <person name="Ngan C.Y."/>
            <person name="Orejas M."/>
            <person name="Orosz E."/>
            <person name="Ouedraogo J.P."/>
            <person name="Overkamp K.M."/>
            <person name="Park H.-S."/>
            <person name="Perrone G."/>
            <person name="Piumi F."/>
            <person name="Punt P.J."/>
            <person name="Ram A.F."/>
            <person name="Ramon A."/>
            <person name="Rauscher S."/>
            <person name="Record E."/>
            <person name="Riano-Pachon D.M."/>
            <person name="Robert V."/>
            <person name="Roehrig J."/>
            <person name="Ruller R."/>
            <person name="Salamov A."/>
            <person name="Salih N.S."/>
            <person name="Samson R.A."/>
            <person name="Sandor E."/>
            <person name="Sanguinetti M."/>
            <person name="Schuetze T."/>
            <person name="Sepcic K."/>
            <person name="Shelest E."/>
            <person name="Sherlock G."/>
            <person name="Sophianopoulou V."/>
            <person name="Squina F.M."/>
            <person name="Sun H."/>
            <person name="Susca A."/>
            <person name="Todd R.B."/>
            <person name="Tsang A."/>
            <person name="Unkles S.E."/>
            <person name="van de Wiele N."/>
            <person name="van Rossen-Uffink D."/>
            <person name="Oliveira J.V."/>
            <person name="Vesth T.C."/>
            <person name="Visser J."/>
            <person name="Yu J.-H."/>
            <person name="Zhou M."/>
            <person name="Andersen M.R."/>
            <person name="Archer D.B."/>
            <person name="Baker S.E."/>
            <person name="Benoit I."/>
            <person name="Brakhage A.A."/>
            <person name="Braus G.H."/>
            <person name="Fischer R."/>
            <person name="Frisvad J.C."/>
            <person name="Goldman G.H."/>
            <person name="Houbraken J."/>
            <person name="Oakley B."/>
            <person name="Pocsi I."/>
            <person name="Scazzocchio C."/>
            <person name="Seiboth B."/>
            <person name="vanKuyk P.A."/>
            <person name="Wortman J."/>
            <person name="Dyer P.S."/>
            <person name="Grigoriev I.V."/>
        </authorList>
    </citation>
    <scope>NUCLEOTIDE SEQUENCE [LARGE SCALE GENOMIC DNA]</scope>
    <source>
        <strain evidence="13">ITEM 5010</strain>
    </source>
</reference>
<evidence type="ECO:0000256" key="6">
    <source>
        <dbReference type="ARBA" id="ARBA00022664"/>
    </source>
</evidence>
<feature type="region of interest" description="Disordered" evidence="9">
    <location>
        <begin position="194"/>
        <end position="216"/>
    </location>
</feature>
<feature type="region of interest" description="Disordered" evidence="9">
    <location>
        <begin position="268"/>
        <end position="298"/>
    </location>
</feature>
<dbReference type="Proteomes" id="UP000188318">
    <property type="component" value="Unassembled WGS sequence"/>
</dbReference>
<dbReference type="GO" id="GO:0005634">
    <property type="term" value="C:nucleus"/>
    <property type="evidence" value="ECO:0007669"/>
    <property type="project" value="UniProtKB-SubCell"/>
</dbReference>
<evidence type="ECO:0000259" key="10">
    <source>
        <dbReference type="PROSITE" id="PS50174"/>
    </source>
</evidence>
<feature type="compositionally biased region" description="Basic and acidic residues" evidence="9">
    <location>
        <begin position="202"/>
        <end position="215"/>
    </location>
</feature>
<feature type="region of interest" description="Disordered" evidence="9">
    <location>
        <begin position="550"/>
        <end position="588"/>
    </location>
</feature>
<dbReference type="GO" id="GO:0008380">
    <property type="term" value="P:RNA splicing"/>
    <property type="evidence" value="ECO:0007669"/>
    <property type="project" value="UniProtKB-KW"/>
</dbReference>
<feature type="compositionally biased region" description="Basic and acidic residues" evidence="9">
    <location>
        <begin position="152"/>
        <end position="161"/>
    </location>
</feature>
<dbReference type="PROSITE" id="PS50174">
    <property type="entry name" value="G_PATCH"/>
    <property type="match status" value="1"/>
</dbReference>
<feature type="region of interest" description="Disordered" evidence="9">
    <location>
        <begin position="436"/>
        <end position="463"/>
    </location>
</feature>
<dbReference type="InterPro" id="IPR000467">
    <property type="entry name" value="G_patch_dom"/>
</dbReference>
<dbReference type="PANTHER" id="PTHR14195">
    <property type="entry name" value="G PATCH DOMAIN CONTAINING PROTEIN 2"/>
    <property type="match status" value="1"/>
</dbReference>
<evidence type="ECO:0000256" key="2">
    <source>
        <dbReference type="ARBA" id="ARBA00004496"/>
    </source>
</evidence>
<dbReference type="GO" id="GO:0005737">
    <property type="term" value="C:cytoplasm"/>
    <property type="evidence" value="ECO:0007669"/>
    <property type="project" value="UniProtKB-SubCell"/>
</dbReference>
<evidence type="ECO:0000313" key="12">
    <source>
        <dbReference type="EMBL" id="OOF98473.1"/>
    </source>
</evidence>
<accession>A0A1R3RVH5</accession>
<gene>
    <name evidence="12" type="ORF">ASPCADRAFT_127108</name>
</gene>
<dbReference type="InterPro" id="IPR036867">
    <property type="entry name" value="R3H_dom_sf"/>
</dbReference>
<evidence type="ECO:0000313" key="13">
    <source>
        <dbReference type="Proteomes" id="UP000188318"/>
    </source>
</evidence>
<name>A0A1R3RVH5_ASPC5</name>
<feature type="domain" description="G-patch" evidence="10">
    <location>
        <begin position="599"/>
        <end position="642"/>
    </location>
</feature>
<keyword evidence="5" id="KW-0963">Cytoplasm</keyword>
<dbReference type="SMART" id="SM00443">
    <property type="entry name" value="G_patch"/>
    <property type="match status" value="1"/>
</dbReference>
<dbReference type="InterPro" id="IPR051189">
    <property type="entry name" value="Splicing_assoc_domain"/>
</dbReference>
<dbReference type="CDD" id="cd02646">
    <property type="entry name" value="R3H_G-patch"/>
    <property type="match status" value="1"/>
</dbReference>
<feature type="region of interest" description="Disordered" evidence="9">
    <location>
        <begin position="330"/>
        <end position="368"/>
    </location>
</feature>
<keyword evidence="7" id="KW-0508">mRNA splicing</keyword>
<evidence type="ECO:0000259" key="11">
    <source>
        <dbReference type="PROSITE" id="PS51061"/>
    </source>
</evidence>